<evidence type="ECO:0000313" key="4">
    <source>
        <dbReference type="Proteomes" id="UP000257109"/>
    </source>
</evidence>
<reference evidence="3" key="1">
    <citation type="submission" date="2018-05" db="EMBL/GenBank/DDBJ databases">
        <title>Draft genome of Mucuna pruriens seed.</title>
        <authorList>
            <person name="Nnadi N.E."/>
            <person name="Vos R."/>
            <person name="Hasami M.H."/>
            <person name="Devisetty U.K."/>
            <person name="Aguiy J.C."/>
        </authorList>
    </citation>
    <scope>NUCLEOTIDE SEQUENCE [LARGE SCALE GENOMIC DNA]</scope>
    <source>
        <strain evidence="3">JCA_2017</strain>
    </source>
</reference>
<sequence length="285" mass="32848">MLFILLLQNLRCEENFNSRCFTPFFILVKEQFIYDLPDRLGRFIKSEAYADAVKFYAGAMPIFKVAHGDSSFQDLSKRLKEAKAILVKNLQGKLFSDSESMQVRAEAAAKLLEKFELSCTDIWFIPVVMENASPFAHELAIRAFQVIFPDSEKQLIKLAQDLVTKHFVINEEYAAKVAVKLYIRSAISHLMQDISDSLLKVLKGMEQRSTQYSLEVALDASPKALFQQTPIPKITKAKIHLVDLYLIYDSLEWINFRNYQLPFLVDQERFHKNLGQLTELKGLRI</sequence>
<dbReference type="STRING" id="157652.A0A371HJW0"/>
<keyword evidence="2" id="KW-0333">Golgi apparatus</keyword>
<accession>A0A371HJW0</accession>
<keyword evidence="2" id="KW-0653">Protein transport</keyword>
<dbReference type="GO" id="GO:0048193">
    <property type="term" value="P:Golgi vesicle transport"/>
    <property type="evidence" value="ECO:0007669"/>
    <property type="project" value="TreeGrafter"/>
</dbReference>
<protein>
    <recommendedName>
        <fullName evidence="2">Vacuolar protein sorting-associated protein 51 homolog</fullName>
    </recommendedName>
</protein>
<evidence type="ECO:0000256" key="1">
    <source>
        <dbReference type="ARBA" id="ARBA00006080"/>
    </source>
</evidence>
<dbReference type="PANTHER" id="PTHR15954">
    <property type="entry name" value="VACUOLAR PROTEIN SORTING-ASSOCIATED PROTEIN 51 HOMOLOG"/>
    <property type="match status" value="1"/>
</dbReference>
<comment type="subunit">
    <text evidence="2">Component of the Golgi-associated retrograde protein (GARP) complex.</text>
</comment>
<keyword evidence="4" id="KW-1185">Reference proteome</keyword>
<proteinExistence type="inferred from homology"/>
<gene>
    <name evidence="3" type="primary">VPS51</name>
    <name evidence="3" type="ORF">CR513_13371</name>
</gene>
<dbReference type="GO" id="GO:1990745">
    <property type="term" value="C:EARP complex"/>
    <property type="evidence" value="ECO:0007669"/>
    <property type="project" value="TreeGrafter"/>
</dbReference>
<comment type="caution">
    <text evidence="3">The sequence shown here is derived from an EMBL/GenBank/DDBJ whole genome shotgun (WGS) entry which is preliminary data.</text>
</comment>
<dbReference type="GO" id="GO:0032456">
    <property type="term" value="P:endocytic recycling"/>
    <property type="evidence" value="ECO:0007669"/>
    <property type="project" value="TreeGrafter"/>
</dbReference>
<evidence type="ECO:0000313" key="3">
    <source>
        <dbReference type="EMBL" id="RDY03083.1"/>
    </source>
</evidence>
<dbReference type="GO" id="GO:0007030">
    <property type="term" value="P:Golgi organization"/>
    <property type="evidence" value="ECO:0007669"/>
    <property type="project" value="UniProtKB-UniRule"/>
</dbReference>
<name>A0A371HJW0_MUCPR</name>
<dbReference type="GO" id="GO:0006869">
    <property type="term" value="P:lipid transport"/>
    <property type="evidence" value="ECO:0007669"/>
    <property type="project" value="UniProtKB-UniRule"/>
</dbReference>
<comment type="subcellular location">
    <subcellularLocation>
        <location evidence="2">Golgi apparatus</location>
        <location evidence="2">trans-Golgi network</location>
    </subcellularLocation>
</comment>
<dbReference type="GO" id="GO:0000938">
    <property type="term" value="C:GARP complex"/>
    <property type="evidence" value="ECO:0007669"/>
    <property type="project" value="UniProtKB-UniRule"/>
</dbReference>
<comment type="function">
    <text evidence="2">Acts as component of the GARP complex that is involved in retrograde transport from early and late endosomes to the trans-Golgi network (TGN).</text>
</comment>
<keyword evidence="2" id="KW-0445">Lipid transport</keyword>
<dbReference type="EMBL" id="QJKJ01002387">
    <property type="protein sequence ID" value="RDY03083.1"/>
    <property type="molecule type" value="Genomic_DNA"/>
</dbReference>
<dbReference type="OrthoDB" id="203678at2759"/>
<dbReference type="GO" id="GO:0007041">
    <property type="term" value="P:lysosomal transport"/>
    <property type="evidence" value="ECO:0007669"/>
    <property type="project" value="TreeGrafter"/>
</dbReference>
<dbReference type="GO" id="GO:0016020">
    <property type="term" value="C:membrane"/>
    <property type="evidence" value="ECO:0007669"/>
    <property type="project" value="TreeGrafter"/>
</dbReference>
<dbReference type="AlphaFoldDB" id="A0A371HJW0"/>
<dbReference type="GO" id="GO:0042147">
    <property type="term" value="P:retrograde transport, endosome to Golgi"/>
    <property type="evidence" value="ECO:0007669"/>
    <property type="project" value="UniProtKB-UniRule"/>
</dbReference>
<dbReference type="Proteomes" id="UP000257109">
    <property type="component" value="Unassembled WGS sequence"/>
</dbReference>
<keyword evidence="2" id="KW-0813">Transport</keyword>
<feature type="non-terminal residue" evidence="3">
    <location>
        <position position="1"/>
    </location>
</feature>
<dbReference type="GO" id="GO:0015031">
    <property type="term" value="P:protein transport"/>
    <property type="evidence" value="ECO:0007669"/>
    <property type="project" value="UniProtKB-UniRule"/>
</dbReference>
<evidence type="ECO:0000256" key="2">
    <source>
        <dbReference type="RuleBase" id="RU368010"/>
    </source>
</evidence>
<dbReference type="PANTHER" id="PTHR15954:SF4">
    <property type="entry name" value="VACUOLAR PROTEIN SORTING-ASSOCIATED PROTEIN 51 HOMOLOG"/>
    <property type="match status" value="1"/>
</dbReference>
<organism evidence="3 4">
    <name type="scientific">Mucuna pruriens</name>
    <name type="common">Velvet bean</name>
    <name type="synonym">Dolichos pruriens</name>
    <dbReference type="NCBI Taxonomy" id="157652"/>
    <lineage>
        <taxon>Eukaryota</taxon>
        <taxon>Viridiplantae</taxon>
        <taxon>Streptophyta</taxon>
        <taxon>Embryophyta</taxon>
        <taxon>Tracheophyta</taxon>
        <taxon>Spermatophyta</taxon>
        <taxon>Magnoliopsida</taxon>
        <taxon>eudicotyledons</taxon>
        <taxon>Gunneridae</taxon>
        <taxon>Pentapetalae</taxon>
        <taxon>rosids</taxon>
        <taxon>fabids</taxon>
        <taxon>Fabales</taxon>
        <taxon>Fabaceae</taxon>
        <taxon>Papilionoideae</taxon>
        <taxon>50 kb inversion clade</taxon>
        <taxon>NPAAA clade</taxon>
        <taxon>indigoferoid/millettioid clade</taxon>
        <taxon>Phaseoleae</taxon>
        <taxon>Mucuna</taxon>
    </lineage>
</organism>
<comment type="similarity">
    <text evidence="1 2">Belongs to the VPS51 family.</text>
</comment>
<dbReference type="GO" id="GO:0005829">
    <property type="term" value="C:cytosol"/>
    <property type="evidence" value="ECO:0007669"/>
    <property type="project" value="GOC"/>
</dbReference>
<dbReference type="InterPro" id="IPR014812">
    <property type="entry name" value="Vps51"/>
</dbReference>